<protein>
    <recommendedName>
        <fullName evidence="4">Pentatricopeptide repeat-containing protein</fullName>
    </recommendedName>
</protein>
<dbReference type="AlphaFoldDB" id="A0AAV7GXJ6"/>
<dbReference type="GO" id="GO:0003723">
    <property type="term" value="F:RNA binding"/>
    <property type="evidence" value="ECO:0007669"/>
    <property type="project" value="InterPro"/>
</dbReference>
<accession>A0AAV7GXJ6</accession>
<keyword evidence="3" id="KW-1185">Reference proteome</keyword>
<evidence type="ECO:0000313" key="2">
    <source>
        <dbReference type="EMBL" id="KAH0460383.1"/>
    </source>
</evidence>
<evidence type="ECO:0000313" key="3">
    <source>
        <dbReference type="Proteomes" id="UP000775213"/>
    </source>
</evidence>
<dbReference type="EMBL" id="JAGFBR010000010">
    <property type="protein sequence ID" value="KAH0460383.1"/>
    <property type="molecule type" value="Genomic_DNA"/>
</dbReference>
<gene>
    <name evidence="2" type="ORF">IEQ34_011046</name>
</gene>
<dbReference type="Proteomes" id="UP000775213">
    <property type="component" value="Unassembled WGS sequence"/>
</dbReference>
<dbReference type="Pfam" id="PF01535">
    <property type="entry name" value="PPR"/>
    <property type="match status" value="2"/>
</dbReference>
<dbReference type="Pfam" id="PF20431">
    <property type="entry name" value="E_motif"/>
    <property type="match status" value="1"/>
</dbReference>
<dbReference type="Gene3D" id="1.25.40.10">
    <property type="entry name" value="Tetratricopeptide repeat domain"/>
    <property type="match status" value="1"/>
</dbReference>
<dbReference type="InterPro" id="IPR011990">
    <property type="entry name" value="TPR-like_helical_dom_sf"/>
</dbReference>
<reference evidence="2 3" key="1">
    <citation type="journal article" date="2021" name="Hortic Res">
        <title>Chromosome-scale assembly of the Dendrobium chrysotoxum genome enhances the understanding of orchid evolution.</title>
        <authorList>
            <person name="Zhang Y."/>
            <person name="Zhang G.Q."/>
            <person name="Zhang D."/>
            <person name="Liu X.D."/>
            <person name="Xu X.Y."/>
            <person name="Sun W.H."/>
            <person name="Yu X."/>
            <person name="Zhu X."/>
            <person name="Wang Z.W."/>
            <person name="Zhao X."/>
            <person name="Zhong W.Y."/>
            <person name="Chen H."/>
            <person name="Yin W.L."/>
            <person name="Huang T."/>
            <person name="Niu S.C."/>
            <person name="Liu Z.J."/>
        </authorList>
    </citation>
    <scope>NUCLEOTIDE SEQUENCE [LARGE SCALE GENOMIC DNA]</scope>
    <source>
        <strain evidence="2">Lindl</strain>
    </source>
</reference>
<proteinExistence type="predicted"/>
<evidence type="ECO:0000256" key="1">
    <source>
        <dbReference type="ARBA" id="ARBA00022737"/>
    </source>
</evidence>
<comment type="caution">
    <text evidence="2">The sequence shown here is derived from an EMBL/GenBank/DDBJ whole genome shotgun (WGS) entry which is preliminary data.</text>
</comment>
<dbReference type="InterPro" id="IPR046848">
    <property type="entry name" value="E_motif"/>
</dbReference>
<dbReference type="InterPro" id="IPR046960">
    <property type="entry name" value="PPR_At4g14850-like_plant"/>
</dbReference>
<keyword evidence="1" id="KW-0677">Repeat</keyword>
<dbReference type="PANTHER" id="PTHR47926">
    <property type="entry name" value="PENTATRICOPEPTIDE REPEAT-CONTAINING PROTEIN"/>
    <property type="match status" value="1"/>
</dbReference>
<evidence type="ECO:0008006" key="4">
    <source>
        <dbReference type="Google" id="ProtNLM"/>
    </source>
</evidence>
<dbReference type="GO" id="GO:0009451">
    <property type="term" value="P:RNA modification"/>
    <property type="evidence" value="ECO:0007669"/>
    <property type="project" value="InterPro"/>
</dbReference>
<organism evidence="2 3">
    <name type="scientific">Dendrobium chrysotoxum</name>
    <name type="common">Orchid</name>
    <dbReference type="NCBI Taxonomy" id="161865"/>
    <lineage>
        <taxon>Eukaryota</taxon>
        <taxon>Viridiplantae</taxon>
        <taxon>Streptophyta</taxon>
        <taxon>Embryophyta</taxon>
        <taxon>Tracheophyta</taxon>
        <taxon>Spermatophyta</taxon>
        <taxon>Magnoliopsida</taxon>
        <taxon>Liliopsida</taxon>
        <taxon>Asparagales</taxon>
        <taxon>Orchidaceae</taxon>
        <taxon>Epidendroideae</taxon>
        <taxon>Malaxideae</taxon>
        <taxon>Dendrobiinae</taxon>
        <taxon>Dendrobium</taxon>
    </lineage>
</organism>
<dbReference type="PANTHER" id="PTHR47926:SF342">
    <property type="entry name" value="TETRATRICOPEPTIDE-LIKE HELICAL DOMAIN-CONTAINING PROTEIN-RELATED"/>
    <property type="match status" value="1"/>
</dbReference>
<name>A0AAV7GXJ6_DENCH</name>
<dbReference type="InterPro" id="IPR002885">
    <property type="entry name" value="PPR_rpt"/>
</dbReference>
<sequence length="241" mass="26915">MDLHANAIEVFKTMCSSEIFPNSFTFSSALKAGGNLVSIKQGRCIHACGIKYGVMDEFTNSSLLDKYAQCGVLEDSRKLFDEIGSEEIVSLNTMITAYAQHGQGREALDIYIYYDARAKFGAKPCYFRVSFVCLQSLRTRAGFLDRGKLFIDSMPFEADASIWTIFLAACKLHGNFELAQLARKKLDGILCEDNSTLVLVSKMFSKEGKWDDAEKERNKISSDGMRKEPGLSWVQIAEAFA</sequence>